<sequence length="330" mass="36052">MSQGKTVVVLGGSLGGMSVTHRLLKYTRRHEKDLKVILVTKNSHFYWNLASVRAVLPGAVRDEELLQPIEPGLAQYPSDSYEFVLGAATALDPAAKTVQVATETDKRTISYDYLVLATGANSVDPEMPWKASGTYEELLESLHDTLVGGDSTAGAVEKELLHLGVTVRKGVKATDISKTEYGKTRLVLSDGETLITDLYLPTTGQKPNTDYLPAEFLTSRRYVNVDDFLQVRGTKDIWAVGDIVSKPRAGFLITESQAAGVVTNIEHILQGKDQVVPKGPLVDAFLFAMGRSRGCGRVGPICAPSLFVWFIKGRTLGMQRTKKYADGSFW</sequence>
<dbReference type="PRINTS" id="PR00368">
    <property type="entry name" value="FADPNR"/>
</dbReference>
<evidence type="ECO:0000256" key="1">
    <source>
        <dbReference type="ARBA" id="ARBA00006442"/>
    </source>
</evidence>
<evidence type="ECO:0000256" key="3">
    <source>
        <dbReference type="ARBA" id="ARBA00022827"/>
    </source>
</evidence>
<comment type="similarity">
    <text evidence="1">Belongs to the FAD-dependent oxidoreductase family.</text>
</comment>
<dbReference type="Gene3D" id="3.50.50.100">
    <property type="match status" value="2"/>
</dbReference>
<evidence type="ECO:0000313" key="7">
    <source>
        <dbReference type="Proteomes" id="UP001338125"/>
    </source>
</evidence>
<proteinExistence type="inferred from homology"/>
<accession>A0ABR0T3H9</accession>
<dbReference type="SUPFAM" id="SSF51905">
    <property type="entry name" value="FAD/NAD(P)-binding domain"/>
    <property type="match status" value="1"/>
</dbReference>
<dbReference type="InterPro" id="IPR036188">
    <property type="entry name" value="FAD/NAD-bd_sf"/>
</dbReference>
<evidence type="ECO:0000256" key="2">
    <source>
        <dbReference type="ARBA" id="ARBA00022630"/>
    </source>
</evidence>
<organism evidence="6 7">
    <name type="scientific">Cladobotryum mycophilum</name>
    <dbReference type="NCBI Taxonomy" id="491253"/>
    <lineage>
        <taxon>Eukaryota</taxon>
        <taxon>Fungi</taxon>
        <taxon>Dikarya</taxon>
        <taxon>Ascomycota</taxon>
        <taxon>Pezizomycotina</taxon>
        <taxon>Sordariomycetes</taxon>
        <taxon>Hypocreomycetidae</taxon>
        <taxon>Hypocreales</taxon>
        <taxon>Hypocreaceae</taxon>
        <taxon>Cladobotryum</taxon>
    </lineage>
</organism>
<reference evidence="6 7" key="1">
    <citation type="submission" date="2024-01" db="EMBL/GenBank/DDBJ databases">
        <title>Complete genome of Cladobotryum mycophilum ATHUM6906.</title>
        <authorList>
            <person name="Christinaki A.C."/>
            <person name="Myridakis A.I."/>
            <person name="Kouvelis V.N."/>
        </authorList>
    </citation>
    <scope>NUCLEOTIDE SEQUENCE [LARGE SCALE GENOMIC DNA]</scope>
    <source>
        <strain evidence="6 7">ATHUM6906</strain>
    </source>
</reference>
<feature type="domain" description="FAD/NAD(P)-binding" evidence="5">
    <location>
        <begin position="150"/>
        <end position="247"/>
    </location>
</feature>
<keyword evidence="3" id="KW-0274">FAD</keyword>
<dbReference type="PANTHER" id="PTHR43735">
    <property type="entry name" value="APOPTOSIS-INDUCING FACTOR 1"/>
    <property type="match status" value="1"/>
</dbReference>
<feature type="domain" description="FAD/NAD(P)-binding" evidence="5">
    <location>
        <begin position="6"/>
        <end position="130"/>
    </location>
</feature>
<dbReference type="EMBL" id="JAVFKD010000001">
    <property type="protein sequence ID" value="KAK5998570.1"/>
    <property type="molecule type" value="Genomic_DNA"/>
</dbReference>
<keyword evidence="4" id="KW-0560">Oxidoreductase</keyword>
<protein>
    <submittedName>
        <fullName evidence="6">Oxidoreductase ptaL</fullName>
    </submittedName>
</protein>
<dbReference type="Proteomes" id="UP001338125">
    <property type="component" value="Unassembled WGS sequence"/>
</dbReference>
<evidence type="ECO:0000313" key="6">
    <source>
        <dbReference type="EMBL" id="KAK5998570.1"/>
    </source>
</evidence>
<evidence type="ECO:0000259" key="5">
    <source>
        <dbReference type="Pfam" id="PF07992"/>
    </source>
</evidence>
<dbReference type="Pfam" id="PF07992">
    <property type="entry name" value="Pyr_redox_2"/>
    <property type="match status" value="2"/>
</dbReference>
<dbReference type="PANTHER" id="PTHR43735:SF3">
    <property type="entry name" value="FERROPTOSIS SUPPRESSOR PROTEIN 1"/>
    <property type="match status" value="1"/>
</dbReference>
<comment type="caution">
    <text evidence="6">The sequence shown here is derived from an EMBL/GenBank/DDBJ whole genome shotgun (WGS) entry which is preliminary data.</text>
</comment>
<keyword evidence="2" id="KW-0285">Flavoprotein</keyword>
<name>A0ABR0T3H9_9HYPO</name>
<keyword evidence="7" id="KW-1185">Reference proteome</keyword>
<dbReference type="InterPro" id="IPR023753">
    <property type="entry name" value="FAD/NAD-binding_dom"/>
</dbReference>
<evidence type="ECO:0000256" key="4">
    <source>
        <dbReference type="ARBA" id="ARBA00023002"/>
    </source>
</evidence>
<gene>
    <name evidence="6" type="ORF">PT974_00951</name>
</gene>